<dbReference type="Pfam" id="PF00829">
    <property type="entry name" value="Ribosomal_L21p"/>
    <property type="match status" value="1"/>
</dbReference>
<reference evidence="5" key="1">
    <citation type="journal article" date="2016" name="Gigascience">
        <title>De novo construction of an expanded transcriptome assembly for the western tarnished plant bug, Lygus hesperus.</title>
        <authorList>
            <person name="Tassone E.E."/>
            <person name="Geib S.M."/>
            <person name="Hall B."/>
            <person name="Fabrick J.A."/>
            <person name="Brent C.S."/>
            <person name="Hull J.J."/>
        </authorList>
    </citation>
    <scope>NUCLEOTIDE SEQUENCE</scope>
</reference>
<protein>
    <recommendedName>
        <fullName evidence="4">Large ribosomal subunit protein bL21m</fullName>
    </recommendedName>
</protein>
<dbReference type="GO" id="GO:0005762">
    <property type="term" value="C:mitochondrial large ribosomal subunit"/>
    <property type="evidence" value="ECO:0007669"/>
    <property type="project" value="TreeGrafter"/>
</dbReference>
<evidence type="ECO:0000256" key="3">
    <source>
        <dbReference type="ARBA" id="ARBA00023274"/>
    </source>
</evidence>
<dbReference type="GO" id="GO:0003723">
    <property type="term" value="F:RNA binding"/>
    <property type="evidence" value="ECO:0007669"/>
    <property type="project" value="InterPro"/>
</dbReference>
<dbReference type="AlphaFoldDB" id="A0A146LUE0"/>
<organism evidence="5">
    <name type="scientific">Lygus hesperus</name>
    <name type="common">Western plant bug</name>
    <dbReference type="NCBI Taxonomy" id="30085"/>
    <lineage>
        <taxon>Eukaryota</taxon>
        <taxon>Metazoa</taxon>
        <taxon>Ecdysozoa</taxon>
        <taxon>Arthropoda</taxon>
        <taxon>Hexapoda</taxon>
        <taxon>Insecta</taxon>
        <taxon>Pterygota</taxon>
        <taxon>Neoptera</taxon>
        <taxon>Paraneoptera</taxon>
        <taxon>Hemiptera</taxon>
        <taxon>Heteroptera</taxon>
        <taxon>Panheteroptera</taxon>
        <taxon>Cimicomorpha</taxon>
        <taxon>Miridae</taxon>
        <taxon>Mirini</taxon>
        <taxon>Lygus</taxon>
    </lineage>
</organism>
<name>A0A146LUE0_LYGHE</name>
<dbReference type="HAMAP" id="MF_01363">
    <property type="entry name" value="Ribosomal_bL21"/>
    <property type="match status" value="1"/>
</dbReference>
<dbReference type="PANTHER" id="PTHR21349">
    <property type="entry name" value="50S RIBOSOMAL PROTEIN L21"/>
    <property type="match status" value="1"/>
</dbReference>
<gene>
    <name evidence="5" type="primary">MRPL21</name>
    <name evidence="5" type="ORF">g.42402</name>
</gene>
<evidence type="ECO:0000256" key="2">
    <source>
        <dbReference type="ARBA" id="ARBA00022980"/>
    </source>
</evidence>
<accession>A0A146LUE0</accession>
<evidence type="ECO:0000256" key="4">
    <source>
        <dbReference type="ARBA" id="ARBA00044129"/>
    </source>
</evidence>
<dbReference type="SUPFAM" id="SSF141091">
    <property type="entry name" value="L21p-like"/>
    <property type="match status" value="1"/>
</dbReference>
<dbReference type="InterPro" id="IPR028909">
    <property type="entry name" value="bL21-like"/>
</dbReference>
<proteinExistence type="inferred from homology"/>
<comment type="similarity">
    <text evidence="1">Belongs to the bacterial ribosomal protein bL21 family.</text>
</comment>
<keyword evidence="3" id="KW-0687">Ribonucleoprotein</keyword>
<evidence type="ECO:0000256" key="1">
    <source>
        <dbReference type="ARBA" id="ARBA00008563"/>
    </source>
</evidence>
<evidence type="ECO:0000313" key="5">
    <source>
        <dbReference type="EMBL" id="JAQ11341.1"/>
    </source>
</evidence>
<dbReference type="InterPro" id="IPR036164">
    <property type="entry name" value="bL21-like_sf"/>
</dbReference>
<keyword evidence="2 5" id="KW-0689">Ribosomal protein</keyword>
<dbReference type="GO" id="GO:0006412">
    <property type="term" value="P:translation"/>
    <property type="evidence" value="ECO:0007669"/>
    <property type="project" value="InterPro"/>
</dbReference>
<dbReference type="PANTHER" id="PTHR21349:SF0">
    <property type="entry name" value="LARGE RIBOSOMAL SUBUNIT PROTEIN BL21M"/>
    <property type="match status" value="1"/>
</dbReference>
<dbReference type="EMBL" id="GDHC01007288">
    <property type="protein sequence ID" value="JAQ11341.1"/>
    <property type="molecule type" value="Transcribed_RNA"/>
</dbReference>
<dbReference type="NCBIfam" id="TIGR00061">
    <property type="entry name" value="L21"/>
    <property type="match status" value="1"/>
</dbReference>
<sequence>MFSNLVRGVLNSRAILPKCLKTCSPSLLRFSNKTHVAVKQEVLPSDSDIRLTTTNTIQKVNDLIARGAEGRLFAVVHVAGKQFKITAEDIIIIEGYWPPTNGDQINLEKVMLVGGTDFTLIGRPILPHGLVTVRATVIEKDLSHTKPIFYKKRRKQYQRINFYRSHYTMLRINEIIVSGDVSNTSNTVQVERTLASP</sequence>
<dbReference type="GO" id="GO:0003735">
    <property type="term" value="F:structural constituent of ribosome"/>
    <property type="evidence" value="ECO:0007669"/>
    <property type="project" value="InterPro"/>
</dbReference>
<dbReference type="InterPro" id="IPR001787">
    <property type="entry name" value="Ribosomal_bL21"/>
</dbReference>